<feature type="domain" description="NTP pyrophosphohydrolase MazG-like" evidence="2">
    <location>
        <begin position="254"/>
        <end position="327"/>
    </location>
</feature>
<dbReference type="GO" id="GO:0046047">
    <property type="term" value="P:TTP catabolic process"/>
    <property type="evidence" value="ECO:0007669"/>
    <property type="project" value="TreeGrafter"/>
</dbReference>
<dbReference type="FunFam" id="1.10.287.1080:FF:000001">
    <property type="entry name" value="Nucleoside triphosphate pyrophosphohydrolase"/>
    <property type="match status" value="1"/>
</dbReference>
<comment type="caution">
    <text evidence="3">The sequence shown here is derived from an EMBL/GenBank/DDBJ whole genome shotgun (WGS) entry which is preliminary data.</text>
</comment>
<keyword evidence="4" id="KW-1185">Reference proteome</keyword>
<protein>
    <submittedName>
        <fullName evidence="3">Nucleoside triphosphate pyrophosphohydrolase</fullName>
        <ecNumber evidence="3">3.6.1.9</ecNumber>
    </submittedName>
</protein>
<dbReference type="CDD" id="cd11529">
    <property type="entry name" value="NTP-PPase_MazG_Cterm"/>
    <property type="match status" value="1"/>
</dbReference>
<dbReference type="EC" id="3.6.1.9" evidence="3"/>
<dbReference type="InterPro" id="IPR048011">
    <property type="entry name" value="NTP-PPase_MazG-like_C"/>
</dbReference>
<dbReference type="InterPro" id="IPR035013">
    <property type="entry name" value="YabN_N"/>
</dbReference>
<dbReference type="GO" id="GO:0008168">
    <property type="term" value="F:methyltransferase activity"/>
    <property type="evidence" value="ECO:0007669"/>
    <property type="project" value="InterPro"/>
</dbReference>
<dbReference type="CDD" id="cd11528">
    <property type="entry name" value="NTP-PPase_MazG_Nterm"/>
    <property type="match status" value="1"/>
</dbReference>
<dbReference type="Pfam" id="PF00590">
    <property type="entry name" value="TP_methylase"/>
    <property type="match status" value="1"/>
</dbReference>
<evidence type="ECO:0000259" key="2">
    <source>
        <dbReference type="Pfam" id="PF03819"/>
    </source>
</evidence>
<dbReference type="GO" id="GO:0006950">
    <property type="term" value="P:response to stress"/>
    <property type="evidence" value="ECO:0007669"/>
    <property type="project" value="UniProtKB-ARBA"/>
</dbReference>
<dbReference type="RefSeq" id="WP_155113745.1">
    <property type="nucleotide sequence ID" value="NZ_WMIB01000025.1"/>
</dbReference>
<gene>
    <name evidence="3" type="primary">mazG</name>
    <name evidence="3" type="ORF">GKZ89_17765</name>
</gene>
<dbReference type="GO" id="GO:0046076">
    <property type="term" value="P:dTTP catabolic process"/>
    <property type="evidence" value="ECO:0007669"/>
    <property type="project" value="TreeGrafter"/>
</dbReference>
<dbReference type="Proteomes" id="UP000434639">
    <property type="component" value="Unassembled WGS sequence"/>
</dbReference>
<name>A0A7X2V6I2_9BACI</name>
<dbReference type="InterPro" id="IPR004518">
    <property type="entry name" value="MazG-like_dom"/>
</dbReference>
<dbReference type="GO" id="GO:0046052">
    <property type="term" value="P:UTP catabolic process"/>
    <property type="evidence" value="ECO:0007669"/>
    <property type="project" value="TreeGrafter"/>
</dbReference>
<dbReference type="InterPro" id="IPR014777">
    <property type="entry name" value="4pyrrole_Mease_sub1"/>
</dbReference>
<organism evidence="3 4">
    <name type="scientific">Metabacillus mangrovi</name>
    <dbReference type="NCBI Taxonomy" id="1491830"/>
    <lineage>
        <taxon>Bacteria</taxon>
        <taxon>Bacillati</taxon>
        <taxon>Bacillota</taxon>
        <taxon>Bacilli</taxon>
        <taxon>Bacillales</taxon>
        <taxon>Bacillaceae</taxon>
        <taxon>Metabacillus</taxon>
    </lineage>
</organism>
<evidence type="ECO:0000259" key="1">
    <source>
        <dbReference type="Pfam" id="PF00590"/>
    </source>
</evidence>
<dbReference type="Pfam" id="PF03819">
    <property type="entry name" value="MazG"/>
    <property type="match status" value="1"/>
</dbReference>
<dbReference type="PIRSF" id="PIRSF002845">
    <property type="entry name" value="Ttrprl_mtas_MazG"/>
    <property type="match status" value="1"/>
</dbReference>
<dbReference type="GO" id="GO:0046061">
    <property type="term" value="P:dATP catabolic process"/>
    <property type="evidence" value="ECO:0007669"/>
    <property type="project" value="TreeGrafter"/>
</dbReference>
<dbReference type="Gene3D" id="1.10.287.1080">
    <property type="entry name" value="MazG-like"/>
    <property type="match status" value="2"/>
</dbReference>
<dbReference type="SUPFAM" id="SSF53790">
    <property type="entry name" value="Tetrapyrrole methylase"/>
    <property type="match status" value="1"/>
</dbReference>
<dbReference type="Gene3D" id="3.40.1010.10">
    <property type="entry name" value="Cobalt-precorrin-4 Transmethylase, Domain 1"/>
    <property type="match status" value="1"/>
</dbReference>
<proteinExistence type="predicted"/>
<feature type="domain" description="Tetrapyrrole methylase" evidence="1">
    <location>
        <begin position="3"/>
        <end position="205"/>
    </location>
</feature>
<accession>A0A7X2V6I2</accession>
<dbReference type="PANTHER" id="PTHR30522">
    <property type="entry name" value="NUCLEOSIDE TRIPHOSPHATE PYROPHOSPHOHYDROLASE"/>
    <property type="match status" value="1"/>
</dbReference>
<dbReference type="AlphaFoldDB" id="A0A7X2V6I2"/>
<dbReference type="InterPro" id="IPR011551">
    <property type="entry name" value="NTP_PyrPHydrolase_MazG"/>
</dbReference>
<evidence type="ECO:0000313" key="4">
    <source>
        <dbReference type="Proteomes" id="UP000434639"/>
    </source>
</evidence>
<dbReference type="NCBIfam" id="NF007113">
    <property type="entry name" value="PRK09562.1"/>
    <property type="match status" value="1"/>
</dbReference>
<sequence length="487" mass="55424">MNTIHIAGLGAGDIHQLPMGIYRLLKDPGRLYVRTMDHPVLEELKEELDITGSFDEIYVKHSGFGEVYEEIASLLISKSKSGDVVYAVPGHPMVAEKTVQILLEESKKETFRVSVAGGQSFLDATFAALNIDPIDGFQMADAGTVKKGDLQFHHHIILCQVYDQMVASEVKLTLMEDLPYDYEVYIVTAAGSKREEITKVPLFELDRLSAISNLTSLYIPPVREEQLLYHQFDEFRGIVAALRGPGGCPWDQKQTFHSLKKYLIEECYELLDAIEAGDIDHMVEEMGDVLLQVVLQAQIGEDEGLFSMDEVIRTVAEKMVRRHPHVFGDTEAETAEEVLVNWEEIKKQEGKAVHESRLDSIPGALPALSKAYQLQRKAAKAGFDWDHAEDAWEKVKEELLEFEEELKDRPSEENRELLKEFGDLLFALVNVGRFLKIEPEEALSATNLKFKTRFQYIEKKARENSQDLEKLSLEQMDRYWDEAKNLE</sequence>
<dbReference type="SUPFAM" id="SSF101386">
    <property type="entry name" value="all-alpha NTP pyrophosphatases"/>
    <property type="match status" value="2"/>
</dbReference>
<dbReference type="InterPro" id="IPR035996">
    <property type="entry name" value="4pyrrol_Methylase_sf"/>
</dbReference>
<dbReference type="OrthoDB" id="9808939at2"/>
<dbReference type="InterPro" id="IPR048015">
    <property type="entry name" value="NTP-PPase_MazG-like_N"/>
</dbReference>
<dbReference type="EMBL" id="WMIB01000025">
    <property type="protein sequence ID" value="MTH55246.1"/>
    <property type="molecule type" value="Genomic_DNA"/>
</dbReference>
<dbReference type="InterPro" id="IPR024180">
    <property type="entry name" value="Tetrapyrrole_Mease/MazG_pred"/>
</dbReference>
<dbReference type="PANTHER" id="PTHR30522:SF0">
    <property type="entry name" value="NUCLEOSIDE TRIPHOSPHATE PYROPHOSPHOHYDROLASE"/>
    <property type="match status" value="1"/>
</dbReference>
<dbReference type="InterPro" id="IPR000878">
    <property type="entry name" value="4pyrrol_Mease"/>
</dbReference>
<reference evidence="3 4" key="1">
    <citation type="journal article" date="2017" name="Int. J. Syst. Evol. Microbiol.">
        <title>Bacillus mangrovi sp. nov., isolated from a sediment sample from a mangrove forest.</title>
        <authorList>
            <person name="Gupta V."/>
            <person name="Singh P.K."/>
            <person name="Korpole S."/>
            <person name="Tanuku N.R.S."/>
            <person name="Pinnaka A.K."/>
        </authorList>
    </citation>
    <scope>NUCLEOTIDE SEQUENCE [LARGE SCALE GENOMIC DNA]</scope>
    <source>
        <strain evidence="3 4">KCTC 33872</strain>
    </source>
</reference>
<dbReference type="FunFam" id="1.10.287.1080:FF:000003">
    <property type="entry name" value="Nucleoside triphosphate pyrophosphohydrolase"/>
    <property type="match status" value="1"/>
</dbReference>
<evidence type="ECO:0000313" key="3">
    <source>
        <dbReference type="EMBL" id="MTH55246.1"/>
    </source>
</evidence>
<dbReference type="GO" id="GO:0047429">
    <property type="term" value="F:nucleoside triphosphate diphosphatase activity"/>
    <property type="evidence" value="ECO:0007669"/>
    <property type="project" value="UniProtKB-EC"/>
</dbReference>
<keyword evidence="3" id="KW-0378">Hydrolase</keyword>
<dbReference type="CDD" id="cd11723">
    <property type="entry name" value="YabN_N_like"/>
    <property type="match status" value="1"/>
</dbReference>
<dbReference type="GO" id="GO:0006203">
    <property type="term" value="P:dGTP catabolic process"/>
    <property type="evidence" value="ECO:0007669"/>
    <property type="project" value="TreeGrafter"/>
</dbReference>
<dbReference type="GO" id="GO:0046081">
    <property type="term" value="P:dUTP catabolic process"/>
    <property type="evidence" value="ECO:0007669"/>
    <property type="project" value="TreeGrafter"/>
</dbReference>
<dbReference type="NCBIfam" id="TIGR00444">
    <property type="entry name" value="mazG"/>
    <property type="match status" value="1"/>
</dbReference>